<accession>A0ABQ5XS04</accession>
<sequence length="52" mass="5889">MKWELRKSHSLTQTRSLSCLQGMVGVGLDVLAALLEFNARLLHPTQTLPYYT</sequence>
<comment type="caution">
    <text evidence="1">The sequence shown here is derived from an EMBL/GenBank/DDBJ whole genome shotgun (WGS) entry which is preliminary data.</text>
</comment>
<keyword evidence="2" id="KW-1185">Reference proteome</keyword>
<organism evidence="1 2">
    <name type="scientific">Dyella acidisoli</name>
    <dbReference type="NCBI Taxonomy" id="1867834"/>
    <lineage>
        <taxon>Bacteria</taxon>
        <taxon>Pseudomonadati</taxon>
        <taxon>Pseudomonadota</taxon>
        <taxon>Gammaproteobacteria</taxon>
        <taxon>Lysobacterales</taxon>
        <taxon>Rhodanobacteraceae</taxon>
        <taxon>Dyella</taxon>
    </lineage>
</organism>
<evidence type="ECO:0000313" key="1">
    <source>
        <dbReference type="EMBL" id="GLQ94051.1"/>
    </source>
</evidence>
<reference evidence="2" key="1">
    <citation type="journal article" date="2019" name="Int. J. Syst. Evol. Microbiol.">
        <title>The Global Catalogue of Microorganisms (GCM) 10K type strain sequencing project: providing services to taxonomists for standard genome sequencing and annotation.</title>
        <authorList>
            <consortium name="The Broad Institute Genomics Platform"/>
            <consortium name="The Broad Institute Genome Sequencing Center for Infectious Disease"/>
            <person name="Wu L."/>
            <person name="Ma J."/>
        </authorList>
    </citation>
    <scope>NUCLEOTIDE SEQUENCE [LARGE SCALE GENOMIC DNA]</scope>
    <source>
        <strain evidence="2">NBRC 111980</strain>
    </source>
</reference>
<protein>
    <submittedName>
        <fullName evidence="1">Uncharacterized protein</fullName>
    </submittedName>
</protein>
<dbReference type="Proteomes" id="UP001156670">
    <property type="component" value="Unassembled WGS sequence"/>
</dbReference>
<proteinExistence type="predicted"/>
<name>A0ABQ5XS04_9GAMM</name>
<dbReference type="EMBL" id="BSOB01000028">
    <property type="protein sequence ID" value="GLQ94051.1"/>
    <property type="molecule type" value="Genomic_DNA"/>
</dbReference>
<gene>
    <name evidence="1" type="ORF">GCM10007901_30020</name>
</gene>
<evidence type="ECO:0000313" key="2">
    <source>
        <dbReference type="Proteomes" id="UP001156670"/>
    </source>
</evidence>